<name>A0ABQ7PY61_PLUXY</name>
<reference evidence="7 8" key="1">
    <citation type="submission" date="2021-06" db="EMBL/GenBank/DDBJ databases">
        <title>A haploid diamondback moth (Plutella xylostella L.) genome assembly resolves 31 chromosomes and identifies a diamide resistance mutation.</title>
        <authorList>
            <person name="Ward C.M."/>
            <person name="Perry K.D."/>
            <person name="Baker G."/>
            <person name="Powis K."/>
            <person name="Heckel D.G."/>
            <person name="Baxter S.W."/>
        </authorList>
    </citation>
    <scope>NUCLEOTIDE SEQUENCE [LARGE SCALE GENOMIC DNA]</scope>
    <source>
        <strain evidence="7 8">LV</strain>
        <tissue evidence="7">Single pupa</tissue>
    </source>
</reference>
<keyword evidence="5" id="KW-0505">Motor protein</keyword>
<dbReference type="Gene3D" id="3.40.850.10">
    <property type="entry name" value="Kinesin motor domain"/>
    <property type="match status" value="1"/>
</dbReference>
<dbReference type="PROSITE" id="PS50067">
    <property type="entry name" value="KINESIN_MOTOR_2"/>
    <property type="match status" value="1"/>
</dbReference>
<evidence type="ECO:0000256" key="5">
    <source>
        <dbReference type="PROSITE-ProRule" id="PRU00283"/>
    </source>
</evidence>
<protein>
    <recommendedName>
        <fullName evidence="6">Kinesin motor domain-containing protein</fullName>
    </recommendedName>
</protein>
<dbReference type="PANTHER" id="PTHR24115">
    <property type="entry name" value="KINESIN-RELATED"/>
    <property type="match status" value="1"/>
</dbReference>
<keyword evidence="4" id="KW-0206">Cytoskeleton</keyword>
<evidence type="ECO:0000256" key="3">
    <source>
        <dbReference type="ARBA" id="ARBA00022840"/>
    </source>
</evidence>
<keyword evidence="4" id="KW-0963">Cytoplasm</keyword>
<accession>A0ABQ7PY61</accession>
<comment type="caution">
    <text evidence="7">The sequence shown here is derived from an EMBL/GenBank/DDBJ whole genome shotgun (WGS) entry which is preliminary data.</text>
</comment>
<keyword evidence="8" id="KW-1185">Reference proteome</keyword>
<proteinExistence type="inferred from homology"/>
<organism evidence="7 8">
    <name type="scientific">Plutella xylostella</name>
    <name type="common">Diamondback moth</name>
    <name type="synonym">Plutella maculipennis</name>
    <dbReference type="NCBI Taxonomy" id="51655"/>
    <lineage>
        <taxon>Eukaryota</taxon>
        <taxon>Metazoa</taxon>
        <taxon>Ecdysozoa</taxon>
        <taxon>Arthropoda</taxon>
        <taxon>Hexapoda</taxon>
        <taxon>Insecta</taxon>
        <taxon>Pterygota</taxon>
        <taxon>Neoptera</taxon>
        <taxon>Endopterygota</taxon>
        <taxon>Lepidoptera</taxon>
        <taxon>Glossata</taxon>
        <taxon>Ditrysia</taxon>
        <taxon>Yponomeutoidea</taxon>
        <taxon>Plutellidae</taxon>
        <taxon>Plutella</taxon>
    </lineage>
</organism>
<feature type="domain" description="Kinesin motor" evidence="6">
    <location>
        <begin position="1"/>
        <end position="108"/>
    </location>
</feature>
<comment type="similarity">
    <text evidence="5">Belongs to the TRAFAC class myosin-kinesin ATPase superfamily. Kinesin family.</text>
</comment>
<evidence type="ECO:0000313" key="8">
    <source>
        <dbReference type="Proteomes" id="UP000823941"/>
    </source>
</evidence>
<feature type="binding site" evidence="5">
    <location>
        <begin position="49"/>
        <end position="56"/>
    </location>
    <ligand>
        <name>ATP</name>
        <dbReference type="ChEBI" id="CHEBI:30616"/>
    </ligand>
</feature>
<dbReference type="InterPro" id="IPR036961">
    <property type="entry name" value="Kinesin_motor_dom_sf"/>
</dbReference>
<keyword evidence="2 5" id="KW-0547">Nucleotide-binding</keyword>
<evidence type="ECO:0000313" key="7">
    <source>
        <dbReference type="EMBL" id="KAG7297887.1"/>
    </source>
</evidence>
<keyword evidence="3 5" id="KW-0067">ATP-binding</keyword>
<dbReference type="InterPro" id="IPR001752">
    <property type="entry name" value="Kinesin_motor_dom"/>
</dbReference>
<evidence type="ECO:0000256" key="2">
    <source>
        <dbReference type="ARBA" id="ARBA00022741"/>
    </source>
</evidence>
<gene>
    <name evidence="7" type="ORF">JYU34_018642</name>
</gene>
<dbReference type="InterPro" id="IPR027640">
    <property type="entry name" value="Kinesin-like_fam"/>
</dbReference>
<dbReference type="SUPFAM" id="SSF52540">
    <property type="entry name" value="P-loop containing nucleoside triphosphate hydrolases"/>
    <property type="match status" value="1"/>
</dbReference>
<dbReference type="InterPro" id="IPR027417">
    <property type="entry name" value="P-loop_NTPase"/>
</dbReference>
<evidence type="ECO:0000256" key="1">
    <source>
        <dbReference type="ARBA" id="ARBA00004245"/>
    </source>
</evidence>
<evidence type="ECO:0000259" key="6">
    <source>
        <dbReference type="PROSITE" id="PS50067"/>
    </source>
</evidence>
<dbReference type="Pfam" id="PF00225">
    <property type="entry name" value="Kinesin"/>
    <property type="match status" value="1"/>
</dbReference>
<sequence>MRSRLAAIYVGIIIIKKLSSLPPQVFETLGRDVVSTVRGGVSACVLAYGQSATGKTHTMIGSELQPGLLPRVCRALAEGGDMAVTVSLLHSKSITIHNDKILDNAFDI</sequence>
<dbReference type="EMBL" id="JAHIBW010000025">
    <property type="protein sequence ID" value="KAG7297887.1"/>
    <property type="molecule type" value="Genomic_DNA"/>
</dbReference>
<dbReference type="Proteomes" id="UP000823941">
    <property type="component" value="Chromosome 25"/>
</dbReference>
<evidence type="ECO:0000256" key="4">
    <source>
        <dbReference type="ARBA" id="ARBA00023212"/>
    </source>
</evidence>
<comment type="subcellular location">
    <subcellularLocation>
        <location evidence="1">Cytoplasm</location>
        <location evidence="1">Cytoskeleton</location>
    </subcellularLocation>
</comment>